<sequence>MKGPQNSLLPPLGFATFPYVFISPHLDHERLTCGLLWNSFSCELFRTFEKCTPPQYLYSSDLRYIVLIAFADVL</sequence>
<dbReference type="EMBL" id="CAVLEF010000005">
    <property type="protein sequence ID" value="CAK1544035.1"/>
    <property type="molecule type" value="Genomic_DNA"/>
</dbReference>
<comment type="caution">
    <text evidence="1">The sequence shown here is derived from an EMBL/GenBank/DDBJ whole genome shotgun (WGS) entry which is preliminary data.</text>
</comment>
<dbReference type="AlphaFoldDB" id="A0AAV1J3G5"/>
<protein>
    <submittedName>
        <fullName evidence="1">Uncharacterized protein</fullName>
    </submittedName>
</protein>
<proteinExistence type="predicted"/>
<dbReference type="Proteomes" id="UP001497472">
    <property type="component" value="Unassembled WGS sequence"/>
</dbReference>
<reference evidence="1 2" key="1">
    <citation type="submission" date="2023-11" db="EMBL/GenBank/DDBJ databases">
        <authorList>
            <person name="Okamura Y."/>
        </authorList>
    </citation>
    <scope>NUCLEOTIDE SEQUENCE [LARGE SCALE GENOMIC DNA]</scope>
</reference>
<organism evidence="1 2">
    <name type="scientific">Leptosia nina</name>
    <dbReference type="NCBI Taxonomy" id="320188"/>
    <lineage>
        <taxon>Eukaryota</taxon>
        <taxon>Metazoa</taxon>
        <taxon>Ecdysozoa</taxon>
        <taxon>Arthropoda</taxon>
        <taxon>Hexapoda</taxon>
        <taxon>Insecta</taxon>
        <taxon>Pterygota</taxon>
        <taxon>Neoptera</taxon>
        <taxon>Endopterygota</taxon>
        <taxon>Lepidoptera</taxon>
        <taxon>Glossata</taxon>
        <taxon>Ditrysia</taxon>
        <taxon>Papilionoidea</taxon>
        <taxon>Pieridae</taxon>
        <taxon>Pierinae</taxon>
        <taxon>Leptosia</taxon>
    </lineage>
</organism>
<evidence type="ECO:0000313" key="2">
    <source>
        <dbReference type="Proteomes" id="UP001497472"/>
    </source>
</evidence>
<evidence type="ECO:0000313" key="1">
    <source>
        <dbReference type="EMBL" id="CAK1544035.1"/>
    </source>
</evidence>
<accession>A0AAV1J3G5</accession>
<keyword evidence="2" id="KW-1185">Reference proteome</keyword>
<name>A0AAV1J3G5_9NEOP</name>
<gene>
    <name evidence="1" type="ORF">LNINA_LOCUS3815</name>
</gene>